<dbReference type="InterPro" id="IPR045095">
    <property type="entry name" value="ACDP"/>
</dbReference>
<dbReference type="PANTHER" id="PTHR12064:SF97">
    <property type="entry name" value="METAL TRANSPORTER CNNM-5"/>
    <property type="match status" value="1"/>
</dbReference>
<name>A0AAD7G0Y3_MYCRO</name>
<reference evidence="11" key="1">
    <citation type="submission" date="2023-03" db="EMBL/GenBank/DDBJ databases">
        <title>Massive genome expansion in bonnet fungi (Mycena s.s.) driven by repeated elements and novel gene families across ecological guilds.</title>
        <authorList>
            <consortium name="Lawrence Berkeley National Laboratory"/>
            <person name="Harder C.B."/>
            <person name="Miyauchi S."/>
            <person name="Viragh M."/>
            <person name="Kuo A."/>
            <person name="Thoen E."/>
            <person name="Andreopoulos B."/>
            <person name="Lu D."/>
            <person name="Skrede I."/>
            <person name="Drula E."/>
            <person name="Henrissat B."/>
            <person name="Morin E."/>
            <person name="Kohler A."/>
            <person name="Barry K."/>
            <person name="LaButti K."/>
            <person name="Morin E."/>
            <person name="Salamov A."/>
            <person name="Lipzen A."/>
            <person name="Mereny Z."/>
            <person name="Hegedus B."/>
            <person name="Baldrian P."/>
            <person name="Stursova M."/>
            <person name="Weitz H."/>
            <person name="Taylor A."/>
            <person name="Grigoriev I.V."/>
            <person name="Nagy L.G."/>
            <person name="Martin F."/>
            <person name="Kauserud H."/>
        </authorList>
    </citation>
    <scope>NUCLEOTIDE SEQUENCE</scope>
    <source>
        <strain evidence="11">CBHHK067</strain>
    </source>
</reference>
<dbReference type="InterPro" id="IPR000644">
    <property type="entry name" value="CBS_dom"/>
</dbReference>
<evidence type="ECO:0000256" key="5">
    <source>
        <dbReference type="ARBA" id="ARBA00023136"/>
    </source>
</evidence>
<dbReference type="PROSITE" id="PS51371">
    <property type="entry name" value="CBS"/>
    <property type="match status" value="1"/>
</dbReference>
<organism evidence="11 12">
    <name type="scientific">Mycena rosella</name>
    <name type="common">Pink bonnet</name>
    <name type="synonym">Agaricus rosellus</name>
    <dbReference type="NCBI Taxonomy" id="1033263"/>
    <lineage>
        <taxon>Eukaryota</taxon>
        <taxon>Fungi</taxon>
        <taxon>Dikarya</taxon>
        <taxon>Basidiomycota</taxon>
        <taxon>Agaricomycotina</taxon>
        <taxon>Agaricomycetes</taxon>
        <taxon>Agaricomycetidae</taxon>
        <taxon>Agaricales</taxon>
        <taxon>Marasmiineae</taxon>
        <taxon>Mycenaceae</taxon>
        <taxon>Mycena</taxon>
    </lineage>
</organism>
<accession>A0AAD7G0Y3</accession>
<dbReference type="Proteomes" id="UP001221757">
    <property type="component" value="Unassembled WGS sequence"/>
</dbReference>
<protein>
    <recommendedName>
        <fullName evidence="13">CNNM transmembrane domain-containing protein</fullName>
    </recommendedName>
</protein>
<dbReference type="AlphaFoldDB" id="A0AAD7G0Y3"/>
<evidence type="ECO:0000256" key="8">
    <source>
        <dbReference type="SAM" id="Phobius"/>
    </source>
</evidence>
<evidence type="ECO:0008006" key="13">
    <source>
        <dbReference type="Google" id="ProtNLM"/>
    </source>
</evidence>
<dbReference type="Gene3D" id="3.10.580.10">
    <property type="entry name" value="CBS-domain"/>
    <property type="match status" value="1"/>
</dbReference>
<feature type="domain" description="CBS" evidence="9">
    <location>
        <begin position="271"/>
        <end position="333"/>
    </location>
</feature>
<feature type="transmembrane region" description="Helical" evidence="8">
    <location>
        <begin position="185"/>
        <end position="207"/>
    </location>
</feature>
<evidence type="ECO:0000313" key="12">
    <source>
        <dbReference type="Proteomes" id="UP001221757"/>
    </source>
</evidence>
<dbReference type="EMBL" id="JARKIE010000322">
    <property type="protein sequence ID" value="KAJ7654329.1"/>
    <property type="molecule type" value="Genomic_DNA"/>
</dbReference>
<dbReference type="PANTHER" id="PTHR12064">
    <property type="entry name" value="METAL TRANSPORTER CNNM"/>
    <property type="match status" value="1"/>
</dbReference>
<evidence type="ECO:0000259" key="9">
    <source>
        <dbReference type="PROSITE" id="PS51371"/>
    </source>
</evidence>
<evidence type="ECO:0000256" key="1">
    <source>
        <dbReference type="ARBA" id="ARBA00004141"/>
    </source>
</evidence>
<dbReference type="InterPro" id="IPR044751">
    <property type="entry name" value="Ion_transp-like_CBS"/>
</dbReference>
<dbReference type="InterPro" id="IPR046342">
    <property type="entry name" value="CBS_dom_sf"/>
</dbReference>
<dbReference type="GO" id="GO:0010960">
    <property type="term" value="P:magnesium ion homeostasis"/>
    <property type="evidence" value="ECO:0007669"/>
    <property type="project" value="InterPro"/>
</dbReference>
<proteinExistence type="predicted"/>
<dbReference type="FunFam" id="3.10.580.10:FF:000006">
    <property type="entry name" value="DUF21 and CBS domain protein"/>
    <property type="match status" value="1"/>
</dbReference>
<sequence length="491" mass="53414">MLLPVYFPPRMRYSPLFILARCIPASPPLSGFEIQLQPAKTAYEHPSNLGSTEFRGQIALSLLLVVAGGVFAGLTLGLMSLDELHLRVLVTSSEDPNEKRKATIVLALMEKGRHWVLVVLLLCNVVCPGDVARGAKVVADPVSPQIINESLPIFLDSAIGGGLAAVALSTTAIVIFGIIPQALSVRYGLSIGAACAPLVLFLMYLFAPIAYPIATLLDFFLGANGTHTYKKAELKSFLQFHRTGKEPLLDDEISILNGVLELNTKNVEEIMTPIQDVMALSADAVLDDKLMETIIISGYSRFPVHDPGDPGAFIGLLLIKQLLRYDPSLALPVFSFLLSILPEAHPSLDCFQALDYFQTGRAHLILISSTPGRPGGALGILTLEGVYALCVLSEKSSFLLLRLCIYVDIIEEILSEEIVDETDRYENNATKQLAMRLTTTSVMLGCVIFPPPLFFFFSFLIYNERLILIVSSDVSGYSSATTNVTEGCPHP</sequence>
<dbReference type="SUPFAM" id="SSF54631">
    <property type="entry name" value="CBS-domain pair"/>
    <property type="match status" value="1"/>
</dbReference>
<dbReference type="GO" id="GO:0005737">
    <property type="term" value="C:cytoplasm"/>
    <property type="evidence" value="ECO:0007669"/>
    <property type="project" value="TreeGrafter"/>
</dbReference>
<dbReference type="Pfam" id="PF01595">
    <property type="entry name" value="CNNM"/>
    <property type="match status" value="1"/>
</dbReference>
<keyword evidence="6" id="KW-0129">CBS domain</keyword>
<dbReference type="PROSITE" id="PS51846">
    <property type="entry name" value="CNNM"/>
    <property type="match status" value="1"/>
</dbReference>
<evidence type="ECO:0000256" key="7">
    <source>
        <dbReference type="PROSITE-ProRule" id="PRU01193"/>
    </source>
</evidence>
<evidence type="ECO:0000256" key="2">
    <source>
        <dbReference type="ARBA" id="ARBA00022692"/>
    </source>
</evidence>
<comment type="subcellular location">
    <subcellularLocation>
        <location evidence="1">Membrane</location>
        <topology evidence="1">Multi-pass membrane protein</topology>
    </subcellularLocation>
</comment>
<evidence type="ECO:0000256" key="4">
    <source>
        <dbReference type="ARBA" id="ARBA00022989"/>
    </source>
</evidence>
<gene>
    <name evidence="11" type="ORF">B0H17DRAFT_1099960</name>
</gene>
<evidence type="ECO:0000256" key="3">
    <source>
        <dbReference type="ARBA" id="ARBA00022737"/>
    </source>
</evidence>
<dbReference type="CDD" id="cd04590">
    <property type="entry name" value="CBS_pair_CorC_HlyC_assoc"/>
    <property type="match status" value="1"/>
</dbReference>
<keyword evidence="12" id="KW-1185">Reference proteome</keyword>
<feature type="domain" description="CNNM transmembrane" evidence="10">
    <location>
        <begin position="50"/>
        <end position="253"/>
    </location>
</feature>
<feature type="transmembrane region" description="Helical" evidence="8">
    <location>
        <begin position="441"/>
        <end position="462"/>
    </location>
</feature>
<dbReference type="GO" id="GO:0030026">
    <property type="term" value="P:intracellular manganese ion homeostasis"/>
    <property type="evidence" value="ECO:0007669"/>
    <property type="project" value="TreeGrafter"/>
</dbReference>
<keyword evidence="3" id="KW-0677">Repeat</keyword>
<dbReference type="InterPro" id="IPR002550">
    <property type="entry name" value="CNNM"/>
</dbReference>
<keyword evidence="5 7" id="KW-0472">Membrane</keyword>
<feature type="transmembrane region" description="Helical" evidence="8">
    <location>
        <begin position="153"/>
        <end position="179"/>
    </location>
</feature>
<keyword evidence="4 7" id="KW-1133">Transmembrane helix</keyword>
<keyword evidence="2 7" id="KW-0812">Transmembrane</keyword>
<dbReference type="GO" id="GO:0016020">
    <property type="term" value="C:membrane"/>
    <property type="evidence" value="ECO:0007669"/>
    <property type="project" value="UniProtKB-SubCell"/>
</dbReference>
<evidence type="ECO:0000259" key="10">
    <source>
        <dbReference type="PROSITE" id="PS51846"/>
    </source>
</evidence>
<evidence type="ECO:0000256" key="6">
    <source>
        <dbReference type="PROSITE-ProRule" id="PRU00703"/>
    </source>
</evidence>
<evidence type="ECO:0000313" key="11">
    <source>
        <dbReference type="EMBL" id="KAJ7654329.1"/>
    </source>
</evidence>
<feature type="transmembrane region" description="Helical" evidence="8">
    <location>
        <begin position="58"/>
        <end position="79"/>
    </location>
</feature>
<comment type="caution">
    <text evidence="11">The sequence shown here is derived from an EMBL/GenBank/DDBJ whole genome shotgun (WGS) entry which is preliminary data.</text>
</comment>